<reference evidence="11" key="2">
    <citation type="submission" date="2021-04" db="EMBL/GenBank/DDBJ databases">
        <authorList>
            <person name="Gilroy R."/>
        </authorList>
    </citation>
    <scope>NUCLEOTIDE SEQUENCE</scope>
    <source>
        <strain evidence="11">12435</strain>
    </source>
</reference>
<feature type="domain" description="Aspartate/glutamate/uridylate kinase" evidence="10">
    <location>
        <begin position="28"/>
        <end position="263"/>
    </location>
</feature>
<dbReference type="PANTHER" id="PTHR23342:SF0">
    <property type="entry name" value="N-ACETYLGLUTAMATE SYNTHASE, MITOCHONDRIAL"/>
    <property type="match status" value="1"/>
</dbReference>
<dbReference type="Gene3D" id="3.40.1160.10">
    <property type="entry name" value="Acetylglutamate kinase-like"/>
    <property type="match status" value="1"/>
</dbReference>
<dbReference type="SUPFAM" id="SSF53633">
    <property type="entry name" value="Carbamate kinase-like"/>
    <property type="match status" value="1"/>
</dbReference>
<feature type="binding site" evidence="9">
    <location>
        <position position="90"/>
    </location>
    <ligand>
        <name>substrate</name>
    </ligand>
</feature>
<evidence type="ECO:0000256" key="1">
    <source>
        <dbReference type="ARBA" id="ARBA00004828"/>
    </source>
</evidence>
<proteinExistence type="inferred from homology"/>
<dbReference type="EC" id="2.7.2.8" evidence="9"/>
<dbReference type="EMBL" id="DXHS01000093">
    <property type="protein sequence ID" value="HIW02850.1"/>
    <property type="molecule type" value="Genomic_DNA"/>
</dbReference>
<evidence type="ECO:0000256" key="6">
    <source>
        <dbReference type="ARBA" id="ARBA00022777"/>
    </source>
</evidence>
<evidence type="ECO:0000256" key="5">
    <source>
        <dbReference type="ARBA" id="ARBA00022741"/>
    </source>
</evidence>
<dbReference type="InterPro" id="IPR041727">
    <property type="entry name" value="NAGK-C"/>
</dbReference>
<name>A0A9D1Q1H3_9FIRM</name>
<dbReference type="NCBIfam" id="TIGR00761">
    <property type="entry name" value="argB"/>
    <property type="match status" value="1"/>
</dbReference>
<evidence type="ECO:0000256" key="8">
    <source>
        <dbReference type="ARBA" id="ARBA00048141"/>
    </source>
</evidence>
<protein>
    <recommendedName>
        <fullName evidence="9">Acetylglutamate kinase</fullName>
        <ecNumber evidence="9">2.7.2.8</ecNumber>
    </recommendedName>
    <alternativeName>
        <fullName evidence="9">N-acetyl-L-glutamate 5-phosphotransferase</fullName>
    </alternativeName>
    <alternativeName>
        <fullName evidence="9">NAG kinase</fullName>
        <shortName evidence="9">NAGK</shortName>
    </alternativeName>
</protein>
<evidence type="ECO:0000313" key="11">
    <source>
        <dbReference type="EMBL" id="HIW02850.1"/>
    </source>
</evidence>
<keyword evidence="9" id="KW-0963">Cytoplasm</keyword>
<keyword evidence="5 9" id="KW-0547">Nucleotide-binding</keyword>
<dbReference type="InterPro" id="IPR036393">
    <property type="entry name" value="AceGlu_kinase-like_sf"/>
</dbReference>
<evidence type="ECO:0000256" key="3">
    <source>
        <dbReference type="ARBA" id="ARBA00022605"/>
    </source>
</evidence>
<dbReference type="GO" id="GO:0003991">
    <property type="term" value="F:acetylglutamate kinase activity"/>
    <property type="evidence" value="ECO:0007669"/>
    <property type="project" value="UniProtKB-UniRule"/>
</dbReference>
<keyword evidence="4 9" id="KW-0808">Transferase</keyword>
<dbReference type="Pfam" id="PF00696">
    <property type="entry name" value="AA_kinase"/>
    <property type="match status" value="1"/>
</dbReference>
<dbReference type="InterPro" id="IPR037528">
    <property type="entry name" value="ArgB"/>
</dbReference>
<evidence type="ECO:0000256" key="2">
    <source>
        <dbReference type="ARBA" id="ARBA00022571"/>
    </source>
</evidence>
<dbReference type="HAMAP" id="MF_00082">
    <property type="entry name" value="ArgB"/>
    <property type="match status" value="1"/>
</dbReference>
<keyword evidence="2 9" id="KW-0055">Arginine biosynthesis</keyword>
<gene>
    <name evidence="9 11" type="primary">argB</name>
    <name evidence="11" type="ORF">H9892_05880</name>
</gene>
<dbReference type="InterPro" id="IPR004662">
    <property type="entry name" value="AcgluKinase_fam"/>
</dbReference>
<comment type="pathway">
    <text evidence="1 9">Amino-acid biosynthesis; L-arginine biosynthesis; N(2)-acetyl-L-ornithine from L-glutamate: step 2/4.</text>
</comment>
<feature type="site" description="Transition state stabilizer" evidence="9">
    <location>
        <position position="33"/>
    </location>
</feature>
<reference evidence="11" key="1">
    <citation type="journal article" date="2021" name="PeerJ">
        <title>Extensive microbial diversity within the chicken gut microbiome revealed by metagenomics and culture.</title>
        <authorList>
            <person name="Gilroy R."/>
            <person name="Ravi A."/>
            <person name="Getino M."/>
            <person name="Pursley I."/>
            <person name="Horton D.L."/>
            <person name="Alikhan N.F."/>
            <person name="Baker D."/>
            <person name="Gharbi K."/>
            <person name="Hall N."/>
            <person name="Watson M."/>
            <person name="Adriaenssens E.M."/>
            <person name="Foster-Nyarko E."/>
            <person name="Jarju S."/>
            <person name="Secka A."/>
            <person name="Antonio M."/>
            <person name="Oren A."/>
            <person name="Chaudhuri R.R."/>
            <person name="La Ragione R."/>
            <person name="Hildebrand F."/>
            <person name="Pallen M.J."/>
        </authorList>
    </citation>
    <scope>NUCLEOTIDE SEQUENCE</scope>
    <source>
        <strain evidence="11">12435</strain>
    </source>
</reference>
<dbReference type="PANTHER" id="PTHR23342">
    <property type="entry name" value="N-ACETYLGLUTAMATE SYNTHASE"/>
    <property type="match status" value="1"/>
</dbReference>
<feature type="binding site" evidence="9">
    <location>
        <position position="186"/>
    </location>
    <ligand>
        <name>substrate</name>
    </ligand>
</feature>
<evidence type="ECO:0000256" key="4">
    <source>
        <dbReference type="ARBA" id="ARBA00022679"/>
    </source>
</evidence>
<accession>A0A9D1Q1H3</accession>
<keyword evidence="7 9" id="KW-0067">ATP-binding</keyword>
<dbReference type="GO" id="GO:0042450">
    <property type="term" value="P:L-arginine biosynthetic process via ornithine"/>
    <property type="evidence" value="ECO:0007669"/>
    <property type="project" value="UniProtKB-UniRule"/>
</dbReference>
<dbReference type="FunFam" id="3.40.1160.10:FF:000004">
    <property type="entry name" value="Acetylglutamate kinase"/>
    <property type="match status" value="1"/>
</dbReference>
<evidence type="ECO:0000259" key="10">
    <source>
        <dbReference type="Pfam" id="PF00696"/>
    </source>
</evidence>
<dbReference type="PIRSF" id="PIRSF000728">
    <property type="entry name" value="NAGK"/>
    <property type="match status" value="1"/>
</dbReference>
<feature type="site" description="Transition state stabilizer" evidence="9">
    <location>
        <position position="249"/>
    </location>
</feature>
<keyword evidence="3 9" id="KW-0028">Amino-acid biosynthesis</keyword>
<dbReference type="AlphaFoldDB" id="A0A9D1Q1H3"/>
<organism evidence="11 12">
    <name type="scientific">Candidatus Protoclostridium stercorigallinarum</name>
    <dbReference type="NCBI Taxonomy" id="2838741"/>
    <lineage>
        <taxon>Bacteria</taxon>
        <taxon>Bacillati</taxon>
        <taxon>Bacillota</taxon>
        <taxon>Clostridia</taxon>
        <taxon>Candidatus Protoclostridium</taxon>
    </lineage>
</organism>
<feature type="binding site" evidence="9">
    <location>
        <begin position="68"/>
        <end position="69"/>
    </location>
    <ligand>
        <name>substrate</name>
    </ligand>
</feature>
<dbReference type="CDD" id="cd04250">
    <property type="entry name" value="AAK_NAGK-C"/>
    <property type="match status" value="1"/>
</dbReference>
<comment type="subcellular location">
    <subcellularLocation>
        <location evidence="9">Cytoplasm</location>
    </subcellularLocation>
</comment>
<dbReference type="InterPro" id="IPR001048">
    <property type="entry name" value="Asp/Glu/Uridylate_kinase"/>
</dbReference>
<dbReference type="GO" id="GO:0005737">
    <property type="term" value="C:cytoplasm"/>
    <property type="evidence" value="ECO:0007669"/>
    <property type="project" value="UniProtKB-SubCell"/>
</dbReference>
<evidence type="ECO:0000256" key="9">
    <source>
        <dbReference type="HAMAP-Rule" id="MF_00082"/>
    </source>
</evidence>
<comment type="similarity">
    <text evidence="9">Belongs to the acetylglutamate kinase family. ArgB subfamily.</text>
</comment>
<comment type="function">
    <text evidence="9">Catalyzes the ATP-dependent phosphorylation of N-acetyl-L-glutamate.</text>
</comment>
<dbReference type="GO" id="GO:0005524">
    <property type="term" value="F:ATP binding"/>
    <property type="evidence" value="ECO:0007669"/>
    <property type="project" value="UniProtKB-UniRule"/>
</dbReference>
<sequence>MNDSHEQIIQKAQILVEALPYIRAYTNKYVVIKYGGNAMNNPEIIKTILQDVAALKTVGVFPVLVHGGGPEINAMLARVGKESKFVNGLRVTDAETMDIVQMVLCGKINKNICSLLGTMGVKAVGLSGKDGGLIGVRKKPAVGGVDLGYVGEITSVNADMIEDLCLEDYVPVIASIGTDASGASYNINADTAAGEVGAAIGAHKLIYLTDIDGIRRDPADPSTLMPEVRVAEVERMIENGTISGGMIPKVRSCVTAIKRGIKHVNIVCGTIPHSILVELFTDRGIGTLIRE</sequence>
<keyword evidence="6 9" id="KW-0418">Kinase</keyword>
<comment type="catalytic activity">
    <reaction evidence="8 9">
        <text>N-acetyl-L-glutamate + ATP = N-acetyl-L-glutamyl 5-phosphate + ADP</text>
        <dbReference type="Rhea" id="RHEA:14629"/>
        <dbReference type="ChEBI" id="CHEBI:30616"/>
        <dbReference type="ChEBI" id="CHEBI:44337"/>
        <dbReference type="ChEBI" id="CHEBI:57936"/>
        <dbReference type="ChEBI" id="CHEBI:456216"/>
        <dbReference type="EC" id="2.7.2.8"/>
    </reaction>
</comment>
<comment type="caution">
    <text evidence="11">The sequence shown here is derived from an EMBL/GenBank/DDBJ whole genome shotgun (WGS) entry which is preliminary data.</text>
</comment>
<evidence type="ECO:0000256" key="7">
    <source>
        <dbReference type="ARBA" id="ARBA00022840"/>
    </source>
</evidence>
<evidence type="ECO:0000313" key="12">
    <source>
        <dbReference type="Proteomes" id="UP000823990"/>
    </source>
</evidence>
<dbReference type="Proteomes" id="UP000823990">
    <property type="component" value="Unassembled WGS sequence"/>
</dbReference>